<keyword evidence="4" id="KW-1185">Reference proteome</keyword>
<feature type="domain" description="DUF5616" evidence="2">
    <location>
        <begin position="80"/>
        <end position="214"/>
    </location>
</feature>
<accession>A0A7U4QKN2</accession>
<sequence length="229" mass="26202">MKSICDLYLKKRNKIFTIPLQVIEDFRFLLERGYAPMQALDLIGKRFQLSTQQMHLLKRGVCSYKKAKNRRKKRQGLWRLRQALLGIDGHNVLITIESALKGKPLVFTDDGFIRDISGVSANYRPTSATKQALNLIFEILILYNPLQVDWYFDAPLSHSGKLANETQRMSESYGIKGQAQAVPVPENFLKFYGLIATSDSELIDTCMEVIDLAGEVLKFYSLPLSLYRF</sequence>
<dbReference type="KEGG" id="daw:HS1_001296"/>
<organism evidence="3 4">
    <name type="scientific">Desulfofervidus auxilii</name>
    <dbReference type="NCBI Taxonomy" id="1621989"/>
    <lineage>
        <taxon>Bacteria</taxon>
        <taxon>Pseudomonadati</taxon>
        <taxon>Thermodesulfobacteriota</taxon>
        <taxon>Candidatus Desulfofervidia</taxon>
        <taxon>Candidatus Desulfofervidales</taxon>
        <taxon>Candidatus Desulfofervidaceae</taxon>
        <taxon>Candidatus Desulfofervidus</taxon>
    </lineage>
</organism>
<dbReference type="PANTHER" id="PTHR42252:SF1">
    <property type="entry name" value="DUF434 DOMAIN-CONTAINING PROTEIN"/>
    <property type="match status" value="1"/>
</dbReference>
<feature type="domain" description="DUF434" evidence="1">
    <location>
        <begin position="23"/>
        <end position="73"/>
    </location>
</feature>
<dbReference type="Proteomes" id="UP000070560">
    <property type="component" value="Chromosome"/>
</dbReference>
<reference evidence="3 4" key="1">
    <citation type="submission" date="2015-10" db="EMBL/GenBank/DDBJ databases">
        <title>Candidatus Desulfofervidus auxilii, a hydrogenotrophic sulfate-reducing bacterium involved in the thermophilic anaerobic oxidation of methane.</title>
        <authorList>
            <person name="Krukenberg V."/>
            <person name="Richter M."/>
            <person name="Wegener G."/>
        </authorList>
    </citation>
    <scope>NUCLEOTIDE SEQUENCE [LARGE SCALE GENOMIC DNA]</scope>
    <source>
        <strain evidence="3 4">HS1</strain>
    </source>
</reference>
<name>A0A7U4QKN2_DESA2</name>
<gene>
    <name evidence="3" type="ORF">HS1_001296</name>
</gene>
<evidence type="ECO:0000259" key="2">
    <source>
        <dbReference type="Pfam" id="PF18481"/>
    </source>
</evidence>
<dbReference type="Pfam" id="PF18481">
    <property type="entry name" value="DUF5616"/>
    <property type="match status" value="1"/>
</dbReference>
<dbReference type="OrthoDB" id="5503612at2"/>
<evidence type="ECO:0000313" key="4">
    <source>
        <dbReference type="Proteomes" id="UP000070560"/>
    </source>
</evidence>
<dbReference type="AlphaFoldDB" id="A0A7U4QKN2"/>
<protein>
    <submittedName>
        <fullName evidence="3">Protein containing DUF434</fullName>
    </submittedName>
</protein>
<evidence type="ECO:0000259" key="1">
    <source>
        <dbReference type="Pfam" id="PF04256"/>
    </source>
</evidence>
<dbReference type="Pfam" id="PF04256">
    <property type="entry name" value="DUF434"/>
    <property type="match status" value="1"/>
</dbReference>
<evidence type="ECO:0000313" key="3">
    <source>
        <dbReference type="EMBL" id="AMM41100.1"/>
    </source>
</evidence>
<proteinExistence type="predicted"/>
<dbReference type="PANTHER" id="PTHR42252">
    <property type="entry name" value="DUF5616 DOMAIN-CONTAINING PROTEIN"/>
    <property type="match status" value="1"/>
</dbReference>
<dbReference type="EMBL" id="CP013015">
    <property type="protein sequence ID" value="AMM41100.1"/>
    <property type="molecule type" value="Genomic_DNA"/>
</dbReference>
<dbReference type="RefSeq" id="WP_082757685.1">
    <property type="nucleotide sequence ID" value="NZ_CP013015.1"/>
</dbReference>
<dbReference type="InterPro" id="IPR007368">
    <property type="entry name" value="DUF434"/>
</dbReference>
<dbReference type="InterPro" id="IPR041652">
    <property type="entry name" value="DUF5616"/>
</dbReference>